<keyword evidence="9" id="KW-1185">Reference proteome</keyword>
<dbReference type="InterPro" id="IPR000092">
    <property type="entry name" value="Polyprenyl_synt"/>
</dbReference>
<evidence type="ECO:0000256" key="4">
    <source>
        <dbReference type="ARBA" id="ARBA00022723"/>
    </source>
</evidence>
<dbReference type="SFLD" id="SFLDS00005">
    <property type="entry name" value="Isoprenoid_Synthase_Type_I"/>
    <property type="match status" value="1"/>
</dbReference>
<evidence type="ECO:0000256" key="6">
    <source>
        <dbReference type="ARBA" id="ARBA00023229"/>
    </source>
</evidence>
<organism evidence="8 9">
    <name type="scientific">Urinicoccus massiliensis</name>
    <dbReference type="NCBI Taxonomy" id="1723382"/>
    <lineage>
        <taxon>Bacteria</taxon>
        <taxon>Bacillati</taxon>
        <taxon>Bacillota</taxon>
        <taxon>Tissierellia</taxon>
        <taxon>Tissierellales</taxon>
        <taxon>Peptoniphilaceae</taxon>
        <taxon>Urinicoccus</taxon>
    </lineage>
</organism>
<evidence type="ECO:0000256" key="7">
    <source>
        <dbReference type="RuleBase" id="RU004466"/>
    </source>
</evidence>
<dbReference type="Gene3D" id="1.10.600.10">
    <property type="entry name" value="Farnesyl Diphosphate Synthase"/>
    <property type="match status" value="1"/>
</dbReference>
<name>A0A8H2M6I2_9FIRM</name>
<evidence type="ECO:0000256" key="2">
    <source>
        <dbReference type="ARBA" id="ARBA00006706"/>
    </source>
</evidence>
<gene>
    <name evidence="8" type="ORF">NCTC13150_00573</name>
</gene>
<dbReference type="GO" id="GO:0004337">
    <property type="term" value="F:(2E,6E)-farnesyl diphosphate synthase activity"/>
    <property type="evidence" value="ECO:0007669"/>
    <property type="project" value="UniProtKB-EC"/>
</dbReference>
<dbReference type="EC" id="2.5.1.10" evidence="8"/>
<evidence type="ECO:0000313" key="8">
    <source>
        <dbReference type="EMBL" id="VFB16057.1"/>
    </source>
</evidence>
<keyword evidence="4" id="KW-0479">Metal-binding</keyword>
<dbReference type="Proteomes" id="UP000377798">
    <property type="component" value="Unassembled WGS sequence"/>
</dbReference>
<sequence>MKDVEVVLLESLDYFKDSYIYHPVEYALMAGGKRLRPRILSLVGDIYRAPEEDLEVLMMALEWIHNYSLIHDDLPGMDDDNFRRGQLTLHKKFDEATAILAGDALLNGASELILRHSLSLEGARLKNFLQAGYLLLKAAGSHGMIQGQMVDLHPSLDQEDYMKKTNELFYAAFMIPLVLVEADGQERGDMELCGRSFGNLFQHKDDLDDQELDHYNKKDLVILREVMDKALERLESNRPEIKQLRKFIQEALYG</sequence>
<comment type="similarity">
    <text evidence="2 7">Belongs to the FPP/GGPP synthase family.</text>
</comment>
<keyword evidence="5" id="KW-0460">Magnesium</keyword>
<dbReference type="RefSeq" id="WP_131748531.1">
    <property type="nucleotide sequence ID" value="NZ_CAACYI010000001.1"/>
</dbReference>
<evidence type="ECO:0000256" key="3">
    <source>
        <dbReference type="ARBA" id="ARBA00022679"/>
    </source>
</evidence>
<evidence type="ECO:0000256" key="5">
    <source>
        <dbReference type="ARBA" id="ARBA00022842"/>
    </source>
</evidence>
<dbReference type="GO" id="GO:0008299">
    <property type="term" value="P:isoprenoid biosynthetic process"/>
    <property type="evidence" value="ECO:0007669"/>
    <property type="project" value="UniProtKB-KW"/>
</dbReference>
<accession>A0A8H2M6I2</accession>
<evidence type="ECO:0000256" key="1">
    <source>
        <dbReference type="ARBA" id="ARBA00001946"/>
    </source>
</evidence>
<dbReference type="AlphaFoldDB" id="A0A8H2M6I2"/>
<protein>
    <submittedName>
        <fullName evidence="8">Farnesyl diphosphate synthase</fullName>
        <ecNumber evidence="8">2.5.1.10</ecNumber>
    </submittedName>
</protein>
<dbReference type="PANTHER" id="PTHR43281">
    <property type="entry name" value="FARNESYL DIPHOSPHATE SYNTHASE"/>
    <property type="match status" value="1"/>
</dbReference>
<reference evidence="8 9" key="1">
    <citation type="submission" date="2019-02" db="EMBL/GenBank/DDBJ databases">
        <authorList>
            <consortium name="Pathogen Informatics"/>
        </authorList>
    </citation>
    <scope>NUCLEOTIDE SEQUENCE [LARGE SCALE GENOMIC DNA]</scope>
    <source>
        <strain evidence="8 9">3012STDY7089603</strain>
    </source>
</reference>
<dbReference type="InterPro" id="IPR033749">
    <property type="entry name" value="Polyprenyl_synt_CS"/>
</dbReference>
<keyword evidence="3 7" id="KW-0808">Transferase</keyword>
<dbReference type="SUPFAM" id="SSF48576">
    <property type="entry name" value="Terpenoid synthases"/>
    <property type="match status" value="1"/>
</dbReference>
<comment type="caution">
    <text evidence="8">The sequence shown here is derived from an EMBL/GenBank/DDBJ whole genome shotgun (WGS) entry which is preliminary data.</text>
</comment>
<dbReference type="GO" id="GO:0046872">
    <property type="term" value="F:metal ion binding"/>
    <property type="evidence" value="ECO:0007669"/>
    <property type="project" value="UniProtKB-KW"/>
</dbReference>
<dbReference type="Pfam" id="PF00348">
    <property type="entry name" value="polyprenyl_synt"/>
    <property type="match status" value="1"/>
</dbReference>
<dbReference type="EMBL" id="CAACYI010000001">
    <property type="protein sequence ID" value="VFB16057.1"/>
    <property type="molecule type" value="Genomic_DNA"/>
</dbReference>
<keyword evidence="6" id="KW-0414">Isoprene biosynthesis</keyword>
<dbReference type="PROSITE" id="PS00723">
    <property type="entry name" value="POLYPRENYL_SYNTHASE_1"/>
    <property type="match status" value="1"/>
</dbReference>
<dbReference type="PANTHER" id="PTHR43281:SF1">
    <property type="entry name" value="FARNESYL DIPHOSPHATE SYNTHASE"/>
    <property type="match status" value="1"/>
</dbReference>
<proteinExistence type="inferred from homology"/>
<evidence type="ECO:0000313" key="9">
    <source>
        <dbReference type="Proteomes" id="UP000377798"/>
    </source>
</evidence>
<dbReference type="InterPro" id="IPR008949">
    <property type="entry name" value="Isoprenoid_synthase_dom_sf"/>
</dbReference>
<comment type="cofactor">
    <cofactor evidence="1">
        <name>Mg(2+)</name>
        <dbReference type="ChEBI" id="CHEBI:18420"/>
    </cofactor>
</comment>